<evidence type="ECO:0000313" key="2">
    <source>
        <dbReference type="Proteomes" id="UP000014463"/>
    </source>
</evidence>
<gene>
    <name evidence="1" type="ORF">L861_03340</name>
</gene>
<protein>
    <submittedName>
        <fullName evidence="1">Uncharacterized protein</fullName>
    </submittedName>
</protein>
<comment type="caution">
    <text evidence="1">The sequence shown here is derived from an EMBL/GenBank/DDBJ whole genome shotgun (WGS) entry which is preliminary data.</text>
</comment>
<proteinExistence type="predicted"/>
<sequence length="51" mass="5625">MAVSLLRIVVDGPGRATSMVYESFWLLVLERLAHLKKRSHPGAFVGILVSC</sequence>
<name>S2KUX6_LITA3</name>
<dbReference type="Proteomes" id="UP000014463">
    <property type="component" value="Unassembled WGS sequence"/>
</dbReference>
<accession>S2KUX6</accession>
<organism evidence="1 2">
    <name type="scientific">Litchfieldella anticariensis (strain DSM 16096 / CECT 5854 / CIP 108499 / LMG 22089 / FP35)</name>
    <name type="common">Halomonas anticariensis</name>
    <dbReference type="NCBI Taxonomy" id="1121939"/>
    <lineage>
        <taxon>Bacteria</taxon>
        <taxon>Pseudomonadati</taxon>
        <taxon>Pseudomonadota</taxon>
        <taxon>Gammaproteobacteria</taxon>
        <taxon>Oceanospirillales</taxon>
        <taxon>Halomonadaceae</taxon>
        <taxon>Litchfieldella</taxon>
    </lineage>
</organism>
<dbReference type="STRING" id="1121939.L861_03340"/>
<dbReference type="AlphaFoldDB" id="S2KUX6"/>
<dbReference type="EMBL" id="ASTJ01000011">
    <property type="protein sequence ID" value="EPC04368.1"/>
    <property type="molecule type" value="Genomic_DNA"/>
</dbReference>
<keyword evidence="2" id="KW-1185">Reference proteome</keyword>
<evidence type="ECO:0000313" key="1">
    <source>
        <dbReference type="EMBL" id="EPC04368.1"/>
    </source>
</evidence>
<reference evidence="1 2" key="1">
    <citation type="journal article" date="2013" name="Genome Announc.">
        <title>Draft genome sequence of the moderately halophilic gammaproteobacterium Halomonas anticariensis FP35.</title>
        <authorList>
            <person name="Tahrioui A."/>
            <person name="Quesada E."/>
            <person name="Llamas I."/>
        </authorList>
    </citation>
    <scope>NUCLEOTIDE SEQUENCE [LARGE SCALE GENOMIC DNA]</scope>
    <source>
        <strain evidence="2">DSM 16096 / CECT 5854 / LMG 22089 / FP35</strain>
    </source>
</reference>